<evidence type="ECO:0000256" key="4">
    <source>
        <dbReference type="ARBA" id="ARBA00023125"/>
    </source>
</evidence>
<keyword evidence="5" id="KW-0804">Transcription</keyword>
<dbReference type="Proteomes" id="UP000001593">
    <property type="component" value="Unassembled WGS sequence"/>
</dbReference>
<comment type="similarity">
    <text evidence="2">Belongs to the plant homeotic and developmental regulators ALOG protein family.</text>
</comment>
<keyword evidence="4" id="KW-0238">DNA-binding</keyword>
<evidence type="ECO:0000256" key="3">
    <source>
        <dbReference type="ARBA" id="ARBA00023015"/>
    </source>
</evidence>
<dbReference type="InParanoid" id="A7T2U4"/>
<evidence type="ECO:0000259" key="7">
    <source>
        <dbReference type="PROSITE" id="PS51697"/>
    </source>
</evidence>
<feature type="domain" description="ALOG" evidence="7">
    <location>
        <begin position="1"/>
        <end position="121"/>
    </location>
</feature>
<dbReference type="Pfam" id="PF04852">
    <property type="entry name" value="ALOG_dom"/>
    <property type="match status" value="1"/>
</dbReference>
<evidence type="ECO:0000313" key="9">
    <source>
        <dbReference type="Proteomes" id="UP000001593"/>
    </source>
</evidence>
<protein>
    <recommendedName>
        <fullName evidence="7">ALOG domain-containing protein</fullName>
    </recommendedName>
</protein>
<dbReference type="InterPro" id="IPR006936">
    <property type="entry name" value="ALOG_dom"/>
</dbReference>
<organism evidence="8 9">
    <name type="scientific">Nematostella vectensis</name>
    <name type="common">Starlet sea anemone</name>
    <dbReference type="NCBI Taxonomy" id="45351"/>
    <lineage>
        <taxon>Eukaryota</taxon>
        <taxon>Metazoa</taxon>
        <taxon>Cnidaria</taxon>
        <taxon>Anthozoa</taxon>
        <taxon>Hexacorallia</taxon>
        <taxon>Actiniaria</taxon>
        <taxon>Edwardsiidae</taxon>
        <taxon>Nematostella</taxon>
    </lineage>
</organism>
<keyword evidence="6" id="KW-0539">Nucleus</keyword>
<evidence type="ECO:0000256" key="1">
    <source>
        <dbReference type="ARBA" id="ARBA00004123"/>
    </source>
</evidence>
<dbReference type="InterPro" id="IPR040222">
    <property type="entry name" value="ALOG"/>
</dbReference>
<dbReference type="PANTHER" id="PTHR31165:SF2">
    <property type="entry name" value="ALOG DOMAIN-CONTAINING PROTEIN"/>
    <property type="match status" value="1"/>
</dbReference>
<name>A7T2U4_NEMVE</name>
<keyword evidence="9" id="KW-1185">Reference proteome</keyword>
<gene>
    <name evidence="8" type="ORF">NEMVEDRAFT_v1g143493</name>
</gene>
<sequence length="122" mass="13286">YKKQKSALERQLSVFLAALSPPKDVSSASSVDIVKFLISKDAGGRTTVHVQGCERRGRCECPRRLASGTVDSLLGKLRAIYNAIGRTNDSNPVAHQVIKDYLKFIRASGVAVVPEQAVPLFF</sequence>
<keyword evidence="3" id="KW-0805">Transcription regulation</keyword>
<comment type="subcellular location">
    <subcellularLocation>
        <location evidence="1">Nucleus</location>
    </subcellularLocation>
</comment>
<proteinExistence type="inferred from homology"/>
<evidence type="ECO:0000256" key="6">
    <source>
        <dbReference type="ARBA" id="ARBA00023242"/>
    </source>
</evidence>
<dbReference type="EMBL" id="DS470332">
    <property type="protein sequence ID" value="EDO29721.1"/>
    <property type="molecule type" value="Genomic_DNA"/>
</dbReference>
<accession>A7T2U4</accession>
<dbReference type="eggNOG" id="ENOG502QQTQ">
    <property type="taxonomic scope" value="Eukaryota"/>
</dbReference>
<dbReference type="PANTHER" id="PTHR31165">
    <property type="entry name" value="PROTEIN G1-LIKE2"/>
    <property type="match status" value="1"/>
</dbReference>
<feature type="non-terminal residue" evidence="8">
    <location>
        <position position="1"/>
    </location>
</feature>
<dbReference type="HOGENOM" id="CLU_165202_0_0_1"/>
<evidence type="ECO:0000256" key="2">
    <source>
        <dbReference type="ARBA" id="ARBA00010308"/>
    </source>
</evidence>
<dbReference type="GO" id="GO:0005634">
    <property type="term" value="C:nucleus"/>
    <property type="evidence" value="ECO:0000318"/>
    <property type="project" value="GO_Central"/>
</dbReference>
<evidence type="ECO:0000256" key="5">
    <source>
        <dbReference type="ARBA" id="ARBA00023163"/>
    </source>
</evidence>
<dbReference type="AlphaFoldDB" id="A7T2U4"/>
<dbReference type="GO" id="GO:0009299">
    <property type="term" value="P:mRNA transcription"/>
    <property type="evidence" value="ECO:0000318"/>
    <property type="project" value="GO_Central"/>
</dbReference>
<dbReference type="PROSITE" id="PS51697">
    <property type="entry name" value="ALOG"/>
    <property type="match status" value="1"/>
</dbReference>
<reference evidence="8 9" key="1">
    <citation type="journal article" date="2007" name="Science">
        <title>Sea anemone genome reveals ancestral eumetazoan gene repertoire and genomic organization.</title>
        <authorList>
            <person name="Putnam N.H."/>
            <person name="Srivastava M."/>
            <person name="Hellsten U."/>
            <person name="Dirks B."/>
            <person name="Chapman J."/>
            <person name="Salamov A."/>
            <person name="Terry A."/>
            <person name="Shapiro H."/>
            <person name="Lindquist E."/>
            <person name="Kapitonov V.V."/>
            <person name="Jurka J."/>
            <person name="Genikhovich G."/>
            <person name="Grigoriev I.V."/>
            <person name="Lucas S.M."/>
            <person name="Steele R.E."/>
            <person name="Finnerty J.R."/>
            <person name="Technau U."/>
            <person name="Martindale M.Q."/>
            <person name="Rokhsar D.S."/>
        </authorList>
    </citation>
    <scope>NUCLEOTIDE SEQUENCE [LARGE SCALE GENOMIC DNA]</scope>
    <source>
        <strain evidence="9">CH2 X CH6</strain>
    </source>
</reference>
<evidence type="ECO:0000313" key="8">
    <source>
        <dbReference type="EMBL" id="EDO29721.1"/>
    </source>
</evidence>
<dbReference type="PhylomeDB" id="A7T2U4"/>
<dbReference type="GO" id="GO:0003677">
    <property type="term" value="F:DNA binding"/>
    <property type="evidence" value="ECO:0007669"/>
    <property type="project" value="UniProtKB-KW"/>
</dbReference>